<evidence type="ECO:0000256" key="1">
    <source>
        <dbReference type="ARBA" id="ARBA00004752"/>
    </source>
</evidence>
<keyword evidence="4 7" id="KW-0133">Cell shape</keyword>
<feature type="domain" description="L,D-TPase catalytic" evidence="8">
    <location>
        <begin position="59"/>
        <end position="192"/>
    </location>
</feature>
<gene>
    <name evidence="9" type="ORF">AAG747_27760</name>
</gene>
<feature type="active site" description="Nucleophile" evidence="7">
    <location>
        <position position="161"/>
    </location>
</feature>
<keyword evidence="5 7" id="KW-0573">Peptidoglycan synthesis</keyword>
<dbReference type="GO" id="GO:0009252">
    <property type="term" value="P:peptidoglycan biosynthetic process"/>
    <property type="evidence" value="ECO:0007669"/>
    <property type="project" value="UniProtKB-KW"/>
</dbReference>
<evidence type="ECO:0000313" key="9">
    <source>
        <dbReference type="EMBL" id="MEN7551744.1"/>
    </source>
</evidence>
<comment type="similarity">
    <text evidence="2">Belongs to the YkuD family.</text>
</comment>
<reference evidence="9 10" key="1">
    <citation type="submission" date="2024-04" db="EMBL/GenBank/DDBJ databases">
        <title>Novel genus in family Flammeovirgaceae.</title>
        <authorList>
            <person name="Nguyen T.H."/>
            <person name="Vuong T.Q."/>
            <person name="Le H."/>
            <person name="Kim S.-G."/>
        </authorList>
    </citation>
    <scope>NUCLEOTIDE SEQUENCE [LARGE SCALE GENOMIC DNA]</scope>
    <source>
        <strain evidence="9 10">JCM 23209</strain>
    </source>
</reference>
<organism evidence="9 10">
    <name type="scientific">Rapidithrix thailandica</name>
    <dbReference type="NCBI Taxonomy" id="413964"/>
    <lineage>
        <taxon>Bacteria</taxon>
        <taxon>Pseudomonadati</taxon>
        <taxon>Bacteroidota</taxon>
        <taxon>Cytophagia</taxon>
        <taxon>Cytophagales</taxon>
        <taxon>Flammeovirgaceae</taxon>
        <taxon>Rapidithrix</taxon>
    </lineage>
</organism>
<dbReference type="GO" id="GO:0004180">
    <property type="term" value="F:carboxypeptidase activity"/>
    <property type="evidence" value="ECO:0007669"/>
    <property type="project" value="UniProtKB-ARBA"/>
</dbReference>
<dbReference type="EMBL" id="JBDKWZ010000026">
    <property type="protein sequence ID" value="MEN7551744.1"/>
    <property type="molecule type" value="Genomic_DNA"/>
</dbReference>
<keyword evidence="10" id="KW-1185">Reference proteome</keyword>
<evidence type="ECO:0000313" key="10">
    <source>
        <dbReference type="Proteomes" id="UP001403385"/>
    </source>
</evidence>
<dbReference type="PANTHER" id="PTHR36699">
    <property type="entry name" value="LD-TRANSPEPTIDASE"/>
    <property type="match status" value="1"/>
</dbReference>
<evidence type="ECO:0000256" key="3">
    <source>
        <dbReference type="ARBA" id="ARBA00022679"/>
    </source>
</evidence>
<comment type="caution">
    <text evidence="9">The sequence shown here is derived from an EMBL/GenBank/DDBJ whole genome shotgun (WGS) entry which is preliminary data.</text>
</comment>
<dbReference type="RefSeq" id="WP_346824523.1">
    <property type="nucleotide sequence ID" value="NZ_JBDKWZ010000026.1"/>
</dbReference>
<keyword evidence="6 7" id="KW-0961">Cell wall biogenesis/degradation</keyword>
<evidence type="ECO:0000256" key="5">
    <source>
        <dbReference type="ARBA" id="ARBA00022984"/>
    </source>
</evidence>
<evidence type="ECO:0000256" key="7">
    <source>
        <dbReference type="PROSITE-ProRule" id="PRU01373"/>
    </source>
</evidence>
<dbReference type="GO" id="GO:0016740">
    <property type="term" value="F:transferase activity"/>
    <property type="evidence" value="ECO:0007669"/>
    <property type="project" value="UniProtKB-KW"/>
</dbReference>
<dbReference type="CDD" id="cd16913">
    <property type="entry name" value="YkuD_like"/>
    <property type="match status" value="1"/>
</dbReference>
<dbReference type="PROSITE" id="PS52029">
    <property type="entry name" value="LD_TPASE"/>
    <property type="match status" value="1"/>
</dbReference>
<proteinExistence type="inferred from homology"/>
<keyword evidence="3" id="KW-0808">Transferase</keyword>
<feature type="active site" description="Proton donor/acceptor" evidence="7">
    <location>
        <position position="153"/>
    </location>
</feature>
<accession>A0AAW9S3H6</accession>
<evidence type="ECO:0000256" key="4">
    <source>
        <dbReference type="ARBA" id="ARBA00022960"/>
    </source>
</evidence>
<dbReference type="AlphaFoldDB" id="A0AAW9S3H6"/>
<evidence type="ECO:0000256" key="2">
    <source>
        <dbReference type="ARBA" id="ARBA00005992"/>
    </source>
</evidence>
<dbReference type="GO" id="GO:0008360">
    <property type="term" value="P:regulation of cell shape"/>
    <property type="evidence" value="ECO:0007669"/>
    <property type="project" value="UniProtKB-UniRule"/>
</dbReference>
<evidence type="ECO:0000259" key="8">
    <source>
        <dbReference type="PROSITE" id="PS52029"/>
    </source>
</evidence>
<dbReference type="InterPro" id="IPR005490">
    <property type="entry name" value="LD_TPept_cat_dom"/>
</dbReference>
<dbReference type="GO" id="GO:0071555">
    <property type="term" value="P:cell wall organization"/>
    <property type="evidence" value="ECO:0007669"/>
    <property type="project" value="UniProtKB-UniRule"/>
</dbReference>
<dbReference type="PANTHER" id="PTHR36699:SF1">
    <property type="entry name" value="L,D-TRANSPEPTIDASE YAFK-RELATED"/>
    <property type="match status" value="1"/>
</dbReference>
<dbReference type="Proteomes" id="UP001403385">
    <property type="component" value="Unassembled WGS sequence"/>
</dbReference>
<sequence length="248" mass="28862">MKISILLFTLFAGLFFWKATSFKTEQLKYSRVRTAYLEKENRVKSLLKNKGLDSKHLEIFIRAFKSEKCLELWGKNKTDEKFQLITSYDFCTTSGNLGPKRQEGDLQIPEGFYHINQFNPWSKFYLSLGINYPNASDKILGVQQRLGNHIFIHGNCITIGCIPVTDDKIKELYLFAVEAKNNGQHKIPVHIFPARLNEQKLQALRERYSTRQTLTSFWQNLKDGFDHFENTHTLPKVTVAQNGSYMFH</sequence>
<protein>
    <submittedName>
        <fullName evidence="9">L,D-transpeptidase family protein</fullName>
    </submittedName>
</protein>
<evidence type="ECO:0000256" key="6">
    <source>
        <dbReference type="ARBA" id="ARBA00023316"/>
    </source>
</evidence>
<name>A0AAW9S3H6_9BACT</name>
<dbReference type="SUPFAM" id="SSF141523">
    <property type="entry name" value="L,D-transpeptidase catalytic domain-like"/>
    <property type="match status" value="1"/>
</dbReference>
<dbReference type="Pfam" id="PF03734">
    <property type="entry name" value="YkuD"/>
    <property type="match status" value="1"/>
</dbReference>
<comment type="pathway">
    <text evidence="1 7">Cell wall biogenesis; peptidoglycan biosynthesis.</text>
</comment>
<dbReference type="InterPro" id="IPR038063">
    <property type="entry name" value="Transpep_catalytic_dom"/>
</dbReference>